<gene>
    <name evidence="1" type="ORF">CYMTET_35731</name>
</gene>
<evidence type="ECO:0000313" key="1">
    <source>
        <dbReference type="EMBL" id="KAK3255104.1"/>
    </source>
</evidence>
<comment type="caution">
    <text evidence="1">The sequence shown here is derived from an EMBL/GenBank/DDBJ whole genome shotgun (WGS) entry which is preliminary data.</text>
</comment>
<dbReference type="Proteomes" id="UP001190700">
    <property type="component" value="Unassembled WGS sequence"/>
</dbReference>
<keyword evidence="2" id="KW-1185">Reference proteome</keyword>
<accession>A0AAE0F8S4</accession>
<dbReference type="AlphaFoldDB" id="A0AAE0F8S4"/>
<reference evidence="1 2" key="1">
    <citation type="journal article" date="2015" name="Genome Biol. Evol.">
        <title>Comparative Genomics of a Bacterivorous Green Alga Reveals Evolutionary Causalities and Consequences of Phago-Mixotrophic Mode of Nutrition.</title>
        <authorList>
            <person name="Burns J.A."/>
            <person name="Paasch A."/>
            <person name="Narechania A."/>
            <person name="Kim E."/>
        </authorList>
    </citation>
    <scope>NUCLEOTIDE SEQUENCE [LARGE SCALE GENOMIC DNA]</scope>
    <source>
        <strain evidence="1 2">PLY_AMNH</strain>
    </source>
</reference>
<organism evidence="1 2">
    <name type="scientific">Cymbomonas tetramitiformis</name>
    <dbReference type="NCBI Taxonomy" id="36881"/>
    <lineage>
        <taxon>Eukaryota</taxon>
        <taxon>Viridiplantae</taxon>
        <taxon>Chlorophyta</taxon>
        <taxon>Pyramimonadophyceae</taxon>
        <taxon>Pyramimonadales</taxon>
        <taxon>Pyramimonadaceae</taxon>
        <taxon>Cymbomonas</taxon>
    </lineage>
</organism>
<proteinExistence type="predicted"/>
<sequence>MNHHFEARLQALVDRLRSHEDFASDRRARTGTKGITRVLHDVYYPKYNFRRCLRRESAPENVRPAVGSANGMRRGRLVDGQLCDLVRRFRTEICRDSTIARMRETGRLMSFRGFVEREAPRHLHLMTRAAIRRLNRMNLLPVDAQVLVGDTESLTRTAVDVLCVLKRDPRKAVLVELKCGFDRYLSLSSGKMRFELRAVDNSPQNQHHLQLAVTRELYARAYASLEVPTGLVLWINNDGNTRAESVRPWAIENVDAVLRRMRGRIRRSSRVVTVRRDRRFDERTPPRA</sequence>
<dbReference type="EMBL" id="LGRX02022861">
    <property type="protein sequence ID" value="KAK3255104.1"/>
    <property type="molecule type" value="Genomic_DNA"/>
</dbReference>
<protein>
    <submittedName>
        <fullName evidence="1">Uncharacterized protein</fullName>
    </submittedName>
</protein>
<evidence type="ECO:0000313" key="2">
    <source>
        <dbReference type="Proteomes" id="UP001190700"/>
    </source>
</evidence>
<name>A0AAE0F8S4_9CHLO</name>